<accession>A0A2S5REK7</accession>
<comment type="caution">
    <text evidence="1">The sequence shown here is derived from an EMBL/GenBank/DDBJ whole genome shotgun (WGS) entry which is preliminary data.</text>
</comment>
<name>A0A2S5REK7_9MOLU</name>
<proteinExistence type="predicted"/>
<evidence type="ECO:0000313" key="2">
    <source>
        <dbReference type="Proteomes" id="UP000237865"/>
    </source>
</evidence>
<gene>
    <name evidence="1" type="ORF">ELUCI_v1c00430</name>
</gene>
<dbReference type="Proteomes" id="UP000237865">
    <property type="component" value="Unassembled WGS sequence"/>
</dbReference>
<dbReference type="EMBL" id="PHNE01000001">
    <property type="protein sequence ID" value="PPE05756.1"/>
    <property type="molecule type" value="Genomic_DNA"/>
</dbReference>
<protein>
    <submittedName>
        <fullName evidence="1">Uncharacterized protein</fullName>
    </submittedName>
</protein>
<reference evidence="1 2" key="1">
    <citation type="submission" date="2017-11" db="EMBL/GenBank/DDBJ databases">
        <title>Genome sequence of Entomoplasma lucivorax PIPN-2 (ATCC 49196).</title>
        <authorList>
            <person name="Lo W.-S."/>
            <person name="Gasparich G.E."/>
            <person name="Kuo C.-H."/>
        </authorList>
    </citation>
    <scope>NUCLEOTIDE SEQUENCE [LARGE SCALE GENOMIC DNA]</scope>
    <source>
        <strain evidence="1 2">PIPN-2</strain>
    </source>
</reference>
<organism evidence="1 2">
    <name type="scientific">Williamsoniiplasma lucivorax</name>
    <dbReference type="NCBI Taxonomy" id="209274"/>
    <lineage>
        <taxon>Bacteria</taxon>
        <taxon>Bacillati</taxon>
        <taxon>Mycoplasmatota</taxon>
        <taxon>Mollicutes</taxon>
        <taxon>Entomoplasmatales</taxon>
        <taxon>Williamsoniiplasma</taxon>
    </lineage>
</organism>
<sequence>MKNNQSLSSVFMFCKQCWEQRKFDFTNDFNQVDLQDELWGKCNTCQRKQAVLLKDIKEYYDHLNDHNQ</sequence>
<dbReference type="RefSeq" id="WP_028126538.1">
    <property type="nucleotide sequence ID" value="NZ_PHNE01000001.1"/>
</dbReference>
<dbReference type="AlphaFoldDB" id="A0A2S5REK7"/>
<evidence type="ECO:0000313" key="1">
    <source>
        <dbReference type="EMBL" id="PPE05756.1"/>
    </source>
</evidence>
<keyword evidence="2" id="KW-1185">Reference proteome</keyword>